<accession>A0ABT2T1Z0</accession>
<keyword evidence="4 8" id="KW-0597">Phosphoprotein</keyword>
<dbReference type="Gene3D" id="1.10.287.130">
    <property type="match status" value="1"/>
</dbReference>
<keyword evidence="5" id="KW-0808">Transferase</keyword>
<dbReference type="PROSITE" id="PS50110">
    <property type="entry name" value="RESPONSE_REGULATORY"/>
    <property type="match status" value="1"/>
</dbReference>
<evidence type="ECO:0000259" key="10">
    <source>
        <dbReference type="PROSITE" id="PS50110"/>
    </source>
</evidence>
<evidence type="ECO:0000256" key="5">
    <source>
        <dbReference type="ARBA" id="ARBA00022777"/>
    </source>
</evidence>
<comment type="catalytic activity">
    <reaction evidence="1">
        <text>ATP + protein L-histidine = ADP + protein N-phospho-L-histidine.</text>
        <dbReference type="EC" id="2.7.13.3"/>
    </reaction>
</comment>
<evidence type="ECO:0000313" key="11">
    <source>
        <dbReference type="EMBL" id="MCU6744268.1"/>
    </source>
</evidence>
<dbReference type="InterPro" id="IPR003594">
    <property type="entry name" value="HATPase_dom"/>
</dbReference>
<dbReference type="Pfam" id="PF00072">
    <property type="entry name" value="Response_reg"/>
    <property type="match status" value="1"/>
</dbReference>
<dbReference type="EMBL" id="JAOQKJ010000005">
    <property type="protein sequence ID" value="MCU6744268.1"/>
    <property type="molecule type" value="Genomic_DNA"/>
</dbReference>
<reference evidence="11 12" key="1">
    <citation type="journal article" date="2021" name="ISME Commun">
        <title>Automated analysis of genomic sequences facilitates high-throughput and comprehensive description of bacteria.</title>
        <authorList>
            <person name="Hitch T.C.A."/>
        </authorList>
    </citation>
    <scope>NUCLEOTIDE SEQUENCE [LARGE SCALE GENOMIC DNA]</scope>
    <source>
        <strain evidence="11 12">Sanger_18</strain>
    </source>
</reference>
<feature type="domain" description="Histidine kinase" evidence="9">
    <location>
        <begin position="1"/>
        <end position="194"/>
    </location>
</feature>
<dbReference type="Proteomes" id="UP001652432">
    <property type="component" value="Unassembled WGS sequence"/>
</dbReference>
<evidence type="ECO:0000256" key="2">
    <source>
        <dbReference type="ARBA" id="ARBA00012438"/>
    </source>
</evidence>
<evidence type="ECO:0000259" key="9">
    <source>
        <dbReference type="PROSITE" id="PS50109"/>
    </source>
</evidence>
<dbReference type="InterPro" id="IPR004358">
    <property type="entry name" value="Sig_transdc_His_kin-like_C"/>
</dbReference>
<keyword evidence="6" id="KW-0902">Two-component regulatory system</keyword>
<evidence type="ECO:0000256" key="8">
    <source>
        <dbReference type="PROSITE-ProRule" id="PRU00169"/>
    </source>
</evidence>
<dbReference type="SMART" id="SM00448">
    <property type="entry name" value="REC"/>
    <property type="match status" value="1"/>
</dbReference>
<feature type="modified residue" description="4-aspartylphosphate" evidence="8">
    <location>
        <position position="268"/>
    </location>
</feature>
<dbReference type="SUPFAM" id="SSF52172">
    <property type="entry name" value="CheY-like"/>
    <property type="match status" value="1"/>
</dbReference>
<dbReference type="PROSITE" id="PS50109">
    <property type="entry name" value="HIS_KIN"/>
    <property type="match status" value="1"/>
</dbReference>
<dbReference type="InterPro" id="IPR003661">
    <property type="entry name" value="HisK_dim/P_dom"/>
</dbReference>
<evidence type="ECO:0000256" key="3">
    <source>
        <dbReference type="ARBA" id="ARBA00018672"/>
    </source>
</evidence>
<name>A0ABT2T1Z0_9FIRM</name>
<dbReference type="Gene3D" id="3.40.50.2300">
    <property type="match status" value="1"/>
</dbReference>
<dbReference type="SUPFAM" id="SSF55874">
    <property type="entry name" value="ATPase domain of HSP90 chaperone/DNA topoisomerase II/histidine kinase"/>
    <property type="match status" value="1"/>
</dbReference>
<organism evidence="11 12">
    <name type="scientific">Suilimivivens aceti</name>
    <dbReference type="NCBI Taxonomy" id="2981774"/>
    <lineage>
        <taxon>Bacteria</taxon>
        <taxon>Bacillati</taxon>
        <taxon>Bacillota</taxon>
        <taxon>Clostridia</taxon>
        <taxon>Lachnospirales</taxon>
        <taxon>Lachnospiraceae</taxon>
        <taxon>Suilimivivens</taxon>
    </lineage>
</organism>
<evidence type="ECO:0000256" key="1">
    <source>
        <dbReference type="ARBA" id="ARBA00000085"/>
    </source>
</evidence>
<gene>
    <name evidence="11" type="ORF">OCV77_07130</name>
</gene>
<evidence type="ECO:0000256" key="7">
    <source>
        <dbReference type="ARBA" id="ARBA00024867"/>
    </source>
</evidence>
<dbReference type="PRINTS" id="PR00344">
    <property type="entry name" value="BCTRLSENSOR"/>
</dbReference>
<dbReference type="InterPro" id="IPR036890">
    <property type="entry name" value="HATPase_C_sf"/>
</dbReference>
<dbReference type="Pfam" id="PF00512">
    <property type="entry name" value="HisKA"/>
    <property type="match status" value="1"/>
</dbReference>
<comment type="function">
    <text evidence="7">May play the central regulatory role in sporulation. It may be an element of the effector pathway responsible for the activation of sporulation genes in response to nutritional stress. Spo0A may act in concert with spo0H (a sigma factor) to control the expression of some genes that are critical to the sporulation process.</text>
</comment>
<dbReference type="PANTHER" id="PTHR45339">
    <property type="entry name" value="HYBRID SIGNAL TRANSDUCTION HISTIDINE KINASE J"/>
    <property type="match status" value="1"/>
</dbReference>
<dbReference type="Gene3D" id="3.30.565.10">
    <property type="entry name" value="Histidine kinase-like ATPase, C-terminal domain"/>
    <property type="match status" value="2"/>
</dbReference>
<dbReference type="PANTHER" id="PTHR45339:SF1">
    <property type="entry name" value="HYBRID SIGNAL TRANSDUCTION HISTIDINE KINASE J"/>
    <property type="match status" value="1"/>
</dbReference>
<feature type="domain" description="Response regulatory" evidence="10">
    <location>
        <begin position="216"/>
        <end position="337"/>
    </location>
</feature>
<evidence type="ECO:0000256" key="4">
    <source>
        <dbReference type="ARBA" id="ARBA00022553"/>
    </source>
</evidence>
<dbReference type="SUPFAM" id="SSF47384">
    <property type="entry name" value="Homodimeric domain of signal transducing histidine kinase"/>
    <property type="match status" value="1"/>
</dbReference>
<dbReference type="InterPro" id="IPR036097">
    <property type="entry name" value="HisK_dim/P_sf"/>
</dbReference>
<keyword evidence="5" id="KW-0418">Kinase</keyword>
<dbReference type="CDD" id="cd17546">
    <property type="entry name" value="REC_hyHK_CKI1_RcsC-like"/>
    <property type="match status" value="1"/>
</dbReference>
<dbReference type="EC" id="2.7.13.3" evidence="2"/>
<protein>
    <recommendedName>
        <fullName evidence="3">Stage 0 sporulation protein A homolog</fullName>
        <ecNumber evidence="2">2.7.13.3</ecNumber>
    </recommendedName>
</protein>
<sequence>MNSIDIRTPMNAIIGFTDITLKNEPAPEVKSYLEKVKQSSDYLLSLINDVLDISRIESGNISYDPEPVNITAVTDSVLDITHGFTINRDLQLIVHRDEPETHYVLADEVRLREILINIISNAVKFTHDGGRITFETFRKPGTAPDNIIFGYRISDTGLGMAITKRYVELMGGTITVESTKGKGTTFTVELPLTLADPIEKRKAYTAPVQKRTTDLHVLMAEDNDLNAEIATMLLEDEGMHVTRAADGCEVVKMFKSHPASTYDVILMDIMMPRMNGYEATQAIRNMNRPDAGKVQIVAMTANAFAEDVVKCKEAGMDSHLPKPFKADQLIASIIAPKN</sequence>
<keyword evidence="12" id="KW-1185">Reference proteome</keyword>
<dbReference type="InterPro" id="IPR001789">
    <property type="entry name" value="Sig_transdc_resp-reg_receiver"/>
</dbReference>
<dbReference type="RefSeq" id="WP_262574287.1">
    <property type="nucleotide sequence ID" value="NZ_JAOQKJ010000005.1"/>
</dbReference>
<dbReference type="InterPro" id="IPR005467">
    <property type="entry name" value="His_kinase_dom"/>
</dbReference>
<proteinExistence type="predicted"/>
<evidence type="ECO:0000256" key="6">
    <source>
        <dbReference type="ARBA" id="ARBA00023012"/>
    </source>
</evidence>
<comment type="caution">
    <text evidence="11">The sequence shown here is derived from an EMBL/GenBank/DDBJ whole genome shotgun (WGS) entry which is preliminary data.</text>
</comment>
<dbReference type="Pfam" id="PF02518">
    <property type="entry name" value="HATPase_c"/>
    <property type="match status" value="1"/>
</dbReference>
<evidence type="ECO:0000313" key="12">
    <source>
        <dbReference type="Proteomes" id="UP001652432"/>
    </source>
</evidence>
<dbReference type="SMART" id="SM00387">
    <property type="entry name" value="HATPase_c"/>
    <property type="match status" value="1"/>
</dbReference>
<dbReference type="InterPro" id="IPR011006">
    <property type="entry name" value="CheY-like_superfamily"/>
</dbReference>
<dbReference type="SMART" id="SM00388">
    <property type="entry name" value="HisKA"/>
    <property type="match status" value="1"/>
</dbReference>
<dbReference type="CDD" id="cd00082">
    <property type="entry name" value="HisKA"/>
    <property type="match status" value="1"/>
</dbReference>